<organism evidence="1 2">
    <name type="scientific">Athelia psychrophila</name>
    <dbReference type="NCBI Taxonomy" id="1759441"/>
    <lineage>
        <taxon>Eukaryota</taxon>
        <taxon>Fungi</taxon>
        <taxon>Dikarya</taxon>
        <taxon>Basidiomycota</taxon>
        <taxon>Agaricomycotina</taxon>
        <taxon>Agaricomycetes</taxon>
        <taxon>Agaricomycetidae</taxon>
        <taxon>Atheliales</taxon>
        <taxon>Atheliaceae</taxon>
        <taxon>Athelia</taxon>
    </lineage>
</organism>
<dbReference type="STRING" id="436010.A0A166RW85"/>
<gene>
    <name evidence="1" type="ORF">FIBSPDRAFT_927480</name>
</gene>
<protein>
    <submittedName>
        <fullName evidence="1">Uncharacterized protein</fullName>
    </submittedName>
</protein>
<sequence>MLHRDTKDGPTVFEIARSGFIGNPSGHDAEISMGGGNLNISIRRTVGPEWQTRLVEASTEHSFRGTDGQYYCWRSSRWFSLSNSLNCFGPGNVVIAAYECRAMALYKDGELTIFDDGLFMKDLLVATCLALRIAV</sequence>
<name>A0A166RW85_9AGAM</name>
<reference evidence="1 2" key="1">
    <citation type="journal article" date="2016" name="Mol. Biol. Evol.">
        <title>Comparative Genomics of Early-Diverging Mushroom-Forming Fungi Provides Insights into the Origins of Lignocellulose Decay Capabilities.</title>
        <authorList>
            <person name="Nagy L.G."/>
            <person name="Riley R."/>
            <person name="Tritt A."/>
            <person name="Adam C."/>
            <person name="Daum C."/>
            <person name="Floudas D."/>
            <person name="Sun H."/>
            <person name="Yadav J.S."/>
            <person name="Pangilinan J."/>
            <person name="Larsson K.H."/>
            <person name="Matsuura K."/>
            <person name="Barry K."/>
            <person name="Labutti K."/>
            <person name="Kuo R."/>
            <person name="Ohm R.A."/>
            <person name="Bhattacharya S.S."/>
            <person name="Shirouzu T."/>
            <person name="Yoshinaga Y."/>
            <person name="Martin F.M."/>
            <person name="Grigoriev I.V."/>
            <person name="Hibbett D.S."/>
        </authorList>
    </citation>
    <scope>NUCLEOTIDE SEQUENCE [LARGE SCALE GENOMIC DNA]</scope>
    <source>
        <strain evidence="1 2">CBS 109695</strain>
    </source>
</reference>
<accession>A0A166RW85</accession>
<dbReference type="AlphaFoldDB" id="A0A166RW85"/>
<dbReference type="EMBL" id="KV417502">
    <property type="protein sequence ID" value="KZP28724.1"/>
    <property type="molecule type" value="Genomic_DNA"/>
</dbReference>
<proteinExistence type="predicted"/>
<dbReference type="Proteomes" id="UP000076532">
    <property type="component" value="Unassembled WGS sequence"/>
</dbReference>
<evidence type="ECO:0000313" key="2">
    <source>
        <dbReference type="Proteomes" id="UP000076532"/>
    </source>
</evidence>
<evidence type="ECO:0000313" key="1">
    <source>
        <dbReference type="EMBL" id="KZP28724.1"/>
    </source>
</evidence>
<keyword evidence="2" id="KW-1185">Reference proteome</keyword>